<sequence length="243" mass="24990">MAHPGDPQGPHGHEPPYGGQPPHGSQPPYGPQPPYGQGPDPYGQGPYGTPPPYGQQPPPPKAGMSTGAKVGIGCAAAVVLLVLLLIGGLVATLVTEDSSSPRPETSSAAPEPEEPEETDPVTEETEAASEEDDIVMTASLAGNVENSIDDAVFTVVDVTVENNGDESIDINPIYFQAILADGTSANDWGEALFADIDHFSVGSLPPGGSVEGQISVSGADVDIVEVELGGFFGTREPVRVEVD</sequence>
<dbReference type="InterPro" id="IPR029051">
    <property type="entry name" value="DUF4352"/>
</dbReference>
<dbReference type="Gene3D" id="2.60.40.1240">
    <property type="match status" value="1"/>
</dbReference>
<keyword evidence="1" id="KW-0732">Signal</keyword>
<organism evidence="5 6">
    <name type="scientific">Nocardiopsis alba</name>
    <dbReference type="NCBI Taxonomy" id="53437"/>
    <lineage>
        <taxon>Bacteria</taxon>
        <taxon>Bacillati</taxon>
        <taxon>Actinomycetota</taxon>
        <taxon>Actinomycetes</taxon>
        <taxon>Streptosporangiales</taxon>
        <taxon>Nocardiopsidaceae</taxon>
        <taxon>Nocardiopsis</taxon>
    </lineage>
</organism>
<keyword evidence="3" id="KW-0472">Membrane</keyword>
<proteinExistence type="predicted"/>
<dbReference type="EMBL" id="WWHY01000001">
    <property type="protein sequence ID" value="MYR33586.1"/>
    <property type="molecule type" value="Genomic_DNA"/>
</dbReference>
<protein>
    <submittedName>
        <fullName evidence="5">DUF4352 domain-containing protein</fullName>
    </submittedName>
</protein>
<feature type="compositionally biased region" description="Acidic residues" evidence="2">
    <location>
        <begin position="111"/>
        <end position="132"/>
    </location>
</feature>
<evidence type="ECO:0000313" key="5">
    <source>
        <dbReference type="EMBL" id="MYR33586.1"/>
    </source>
</evidence>
<dbReference type="InterPro" id="IPR029050">
    <property type="entry name" value="Immunoprotect_excell_Ig-like"/>
</dbReference>
<dbReference type="Proteomes" id="UP000467124">
    <property type="component" value="Unassembled WGS sequence"/>
</dbReference>
<keyword evidence="3" id="KW-1133">Transmembrane helix</keyword>
<dbReference type="AlphaFoldDB" id="A0A7K2IUU3"/>
<accession>A0A7K2IUU3</accession>
<feature type="compositionally biased region" description="Pro residues" evidence="2">
    <location>
        <begin position="48"/>
        <end position="61"/>
    </location>
</feature>
<feature type="region of interest" description="Disordered" evidence="2">
    <location>
        <begin position="1"/>
        <end position="65"/>
    </location>
</feature>
<evidence type="ECO:0000313" key="6">
    <source>
        <dbReference type="Proteomes" id="UP000467124"/>
    </source>
</evidence>
<reference evidence="5 6" key="1">
    <citation type="journal article" date="2019" name="Nat. Commun.">
        <title>The antimicrobial potential of Streptomyces from insect microbiomes.</title>
        <authorList>
            <person name="Chevrette M.G."/>
            <person name="Carlson C.M."/>
            <person name="Ortega H.E."/>
            <person name="Thomas C."/>
            <person name="Ananiev G.E."/>
            <person name="Barns K.J."/>
            <person name="Book A.J."/>
            <person name="Cagnazzo J."/>
            <person name="Carlos C."/>
            <person name="Flanigan W."/>
            <person name="Grubbs K.J."/>
            <person name="Horn H.A."/>
            <person name="Hoffmann F.M."/>
            <person name="Klassen J.L."/>
            <person name="Knack J.J."/>
            <person name="Lewin G.R."/>
            <person name="McDonald B.R."/>
            <person name="Muller L."/>
            <person name="Melo W.G.P."/>
            <person name="Pinto-Tomas A.A."/>
            <person name="Schmitz A."/>
            <person name="Wendt-Pienkowski E."/>
            <person name="Wildman S."/>
            <person name="Zhao M."/>
            <person name="Zhang F."/>
            <person name="Bugni T.S."/>
            <person name="Andes D.R."/>
            <person name="Pupo M.T."/>
            <person name="Currie C.R."/>
        </authorList>
    </citation>
    <scope>NUCLEOTIDE SEQUENCE [LARGE SCALE GENOMIC DNA]</scope>
    <source>
        <strain evidence="5 6">SID5840</strain>
    </source>
</reference>
<gene>
    <name evidence="5" type="ORF">GTW20_15275</name>
</gene>
<dbReference type="Pfam" id="PF11611">
    <property type="entry name" value="DUF4352"/>
    <property type="match status" value="1"/>
</dbReference>
<evidence type="ECO:0000256" key="3">
    <source>
        <dbReference type="SAM" id="Phobius"/>
    </source>
</evidence>
<name>A0A7K2IUU3_9ACTN</name>
<evidence type="ECO:0000256" key="2">
    <source>
        <dbReference type="SAM" id="MobiDB-lite"/>
    </source>
</evidence>
<evidence type="ECO:0000259" key="4">
    <source>
        <dbReference type="Pfam" id="PF11611"/>
    </source>
</evidence>
<feature type="domain" description="DUF4352" evidence="4">
    <location>
        <begin position="142"/>
        <end position="215"/>
    </location>
</feature>
<feature type="compositionally biased region" description="Pro residues" evidence="2">
    <location>
        <begin position="24"/>
        <end position="36"/>
    </location>
</feature>
<dbReference type="RefSeq" id="WP_161111222.1">
    <property type="nucleotide sequence ID" value="NZ_JBHWJG010000010.1"/>
</dbReference>
<feature type="compositionally biased region" description="Low complexity" evidence="2">
    <location>
        <begin position="96"/>
        <end position="110"/>
    </location>
</feature>
<comment type="caution">
    <text evidence="5">The sequence shown here is derived from an EMBL/GenBank/DDBJ whole genome shotgun (WGS) entry which is preliminary data.</text>
</comment>
<feature type="region of interest" description="Disordered" evidence="2">
    <location>
        <begin position="96"/>
        <end position="132"/>
    </location>
</feature>
<keyword evidence="3" id="KW-0812">Transmembrane</keyword>
<evidence type="ECO:0000256" key="1">
    <source>
        <dbReference type="ARBA" id="ARBA00022729"/>
    </source>
</evidence>
<feature type="transmembrane region" description="Helical" evidence="3">
    <location>
        <begin position="70"/>
        <end position="94"/>
    </location>
</feature>